<evidence type="ECO:0000313" key="9">
    <source>
        <dbReference type="Proteomes" id="UP000254866"/>
    </source>
</evidence>
<evidence type="ECO:0000256" key="5">
    <source>
        <dbReference type="ARBA" id="ARBA00038359"/>
    </source>
</evidence>
<evidence type="ECO:0000259" key="7">
    <source>
        <dbReference type="Pfam" id="PF20684"/>
    </source>
</evidence>
<dbReference type="AlphaFoldDB" id="A0A370TA34"/>
<feature type="transmembrane region" description="Helical" evidence="6">
    <location>
        <begin position="232"/>
        <end position="252"/>
    </location>
</feature>
<evidence type="ECO:0000256" key="1">
    <source>
        <dbReference type="ARBA" id="ARBA00004141"/>
    </source>
</evidence>
<comment type="caution">
    <text evidence="8">The sequence shown here is derived from an EMBL/GenBank/DDBJ whole genome shotgun (WGS) entry which is preliminary data.</text>
</comment>
<gene>
    <name evidence="8" type="ORF">BP5553_10369</name>
</gene>
<evidence type="ECO:0000256" key="4">
    <source>
        <dbReference type="ARBA" id="ARBA00023136"/>
    </source>
</evidence>
<dbReference type="GeneID" id="43603218"/>
<dbReference type="PANTHER" id="PTHR33048">
    <property type="entry name" value="PTH11-LIKE INTEGRAL MEMBRANE PROTEIN (AFU_ORTHOLOGUE AFUA_5G11245)"/>
    <property type="match status" value="1"/>
</dbReference>
<dbReference type="Pfam" id="PF20684">
    <property type="entry name" value="Fung_rhodopsin"/>
    <property type="match status" value="1"/>
</dbReference>
<accession>A0A370TA34</accession>
<feature type="transmembrane region" description="Helical" evidence="6">
    <location>
        <begin position="142"/>
        <end position="166"/>
    </location>
</feature>
<keyword evidence="3 6" id="KW-1133">Transmembrane helix</keyword>
<feature type="transmembrane region" description="Helical" evidence="6">
    <location>
        <begin position="272"/>
        <end position="294"/>
    </location>
</feature>
<dbReference type="RefSeq" id="XP_031865016.1">
    <property type="nucleotide sequence ID" value="XM_032018992.1"/>
</dbReference>
<feature type="transmembrane region" description="Helical" evidence="6">
    <location>
        <begin position="63"/>
        <end position="82"/>
    </location>
</feature>
<organism evidence="8 9">
    <name type="scientific">Venustampulla echinocandica</name>
    <dbReference type="NCBI Taxonomy" id="2656787"/>
    <lineage>
        <taxon>Eukaryota</taxon>
        <taxon>Fungi</taxon>
        <taxon>Dikarya</taxon>
        <taxon>Ascomycota</taxon>
        <taxon>Pezizomycotina</taxon>
        <taxon>Leotiomycetes</taxon>
        <taxon>Helotiales</taxon>
        <taxon>Pleuroascaceae</taxon>
        <taxon>Venustampulla</taxon>
    </lineage>
</organism>
<dbReference type="EMBL" id="NPIC01000015">
    <property type="protein sequence ID" value="RDL30491.1"/>
    <property type="molecule type" value="Genomic_DNA"/>
</dbReference>
<evidence type="ECO:0000313" key="8">
    <source>
        <dbReference type="EMBL" id="RDL30491.1"/>
    </source>
</evidence>
<dbReference type="GO" id="GO:0016020">
    <property type="term" value="C:membrane"/>
    <property type="evidence" value="ECO:0007669"/>
    <property type="project" value="UniProtKB-SubCell"/>
</dbReference>
<reference evidence="8 9" key="1">
    <citation type="journal article" date="2018" name="IMA Fungus">
        <title>IMA Genome-F 9: Draft genome sequence of Annulohypoxylon stygium, Aspergillus mulundensis, Berkeleyomyces basicola (syn. Thielaviopsis basicola), Ceratocystis smalleyi, two Cercospora beticola strains, Coleophoma cylindrospora, Fusarium fracticaudum, Phialophora cf. hyalina, and Morchella septimelata.</title>
        <authorList>
            <person name="Wingfield B.D."/>
            <person name="Bills G.F."/>
            <person name="Dong Y."/>
            <person name="Huang W."/>
            <person name="Nel W.J."/>
            <person name="Swalarsk-Parry B.S."/>
            <person name="Vaghefi N."/>
            <person name="Wilken P.M."/>
            <person name="An Z."/>
            <person name="de Beer Z.W."/>
            <person name="De Vos L."/>
            <person name="Chen L."/>
            <person name="Duong T.A."/>
            <person name="Gao Y."/>
            <person name="Hammerbacher A."/>
            <person name="Kikkert J.R."/>
            <person name="Li Y."/>
            <person name="Li H."/>
            <person name="Li K."/>
            <person name="Li Q."/>
            <person name="Liu X."/>
            <person name="Ma X."/>
            <person name="Naidoo K."/>
            <person name="Pethybridge S.J."/>
            <person name="Sun J."/>
            <person name="Steenkamp E.T."/>
            <person name="van der Nest M.A."/>
            <person name="van Wyk S."/>
            <person name="Wingfield M.J."/>
            <person name="Xiong C."/>
            <person name="Yue Q."/>
            <person name="Zhang X."/>
        </authorList>
    </citation>
    <scope>NUCLEOTIDE SEQUENCE [LARGE SCALE GENOMIC DNA]</scope>
    <source>
        <strain evidence="8 9">BP 5553</strain>
    </source>
</reference>
<dbReference type="Proteomes" id="UP000254866">
    <property type="component" value="Unassembled WGS sequence"/>
</dbReference>
<evidence type="ECO:0000256" key="6">
    <source>
        <dbReference type="SAM" id="Phobius"/>
    </source>
</evidence>
<dbReference type="InterPro" id="IPR049326">
    <property type="entry name" value="Rhodopsin_dom_fungi"/>
</dbReference>
<dbReference type="OrthoDB" id="5329176at2759"/>
<dbReference type="STRING" id="2656787.A0A370TA34"/>
<keyword evidence="9" id="KW-1185">Reference proteome</keyword>
<feature type="transmembrane region" description="Helical" evidence="6">
    <location>
        <begin position="109"/>
        <end position="130"/>
    </location>
</feature>
<sequence length="348" mass="39162">MPGGFHPPAAVILAWPKPNYTDPQAKGNELLVITIICMTLSTAAVLARLWVQIRHQKKLRVDDLMLVICMVPTIGIGALLILTETKFRWFRHVWDLPRKDIVGRQYHSWITQLLFILSTTFSKLSALLLYKRVVAGSLSPTSIFLVNTAIVGQSAYGIIFAFVGIFQCRPVNAYWLQFSYPHPYTEKFSCYYEGTVPLANACVSVVTDFLTALLPICLFLQMQIPKRDKYALAAIFGVAFIVCIAGTVRTVIVHRIFYESYDNTWVSHNLWAWYYVETSLLVICSAIPPLRVYLKRIFGGSKSDSDHTPAVNTFHRKRAIDGSDPADSSNGRASTDSIVLHEVEHCKV</sequence>
<feature type="domain" description="Rhodopsin" evidence="7">
    <location>
        <begin position="47"/>
        <end position="296"/>
    </location>
</feature>
<name>A0A370TA34_9HELO</name>
<evidence type="ECO:0000256" key="2">
    <source>
        <dbReference type="ARBA" id="ARBA00022692"/>
    </source>
</evidence>
<feature type="transmembrane region" description="Helical" evidence="6">
    <location>
        <begin position="30"/>
        <end position="51"/>
    </location>
</feature>
<keyword evidence="4 6" id="KW-0472">Membrane</keyword>
<feature type="transmembrane region" description="Helical" evidence="6">
    <location>
        <begin position="198"/>
        <end position="220"/>
    </location>
</feature>
<evidence type="ECO:0000256" key="3">
    <source>
        <dbReference type="ARBA" id="ARBA00022989"/>
    </source>
</evidence>
<dbReference type="InterPro" id="IPR052337">
    <property type="entry name" value="SAT4-like"/>
</dbReference>
<proteinExistence type="inferred from homology"/>
<dbReference type="PANTHER" id="PTHR33048:SF129">
    <property type="entry name" value="INTEGRAL MEMBRANE PROTEIN-RELATED"/>
    <property type="match status" value="1"/>
</dbReference>
<comment type="similarity">
    <text evidence="5">Belongs to the SAT4 family.</text>
</comment>
<protein>
    <recommendedName>
        <fullName evidence="7">Rhodopsin domain-containing protein</fullName>
    </recommendedName>
</protein>
<keyword evidence="2 6" id="KW-0812">Transmembrane</keyword>
<comment type="subcellular location">
    <subcellularLocation>
        <location evidence="1">Membrane</location>
        <topology evidence="1">Multi-pass membrane protein</topology>
    </subcellularLocation>
</comment>